<dbReference type="Proteomes" id="UP000249293">
    <property type="component" value="Mitochondrion MT"/>
</dbReference>
<dbReference type="EMBL" id="CP028778">
    <property type="protein sequence ID" value="AWU78543.1"/>
    <property type="molecule type" value="Genomic_DNA"/>
</dbReference>
<sequence length="83" mass="9561">MELILLVLGSMGLNMMDIYMMLEMLMMGCTVNSMWMSNMNNDMMGLLYSLMQMMMAGMESAMGLSMLVSFNKMRGTDEMLRWL</sequence>
<dbReference type="Gene3D" id="1.10.287.3510">
    <property type="match status" value="1"/>
</dbReference>
<evidence type="ECO:0000313" key="2">
    <source>
        <dbReference type="Proteomes" id="UP000249293"/>
    </source>
</evidence>
<dbReference type="AlphaFoldDB" id="A0A2U9RAU9"/>
<gene>
    <name evidence="1" type="primary">NAD4L</name>
    <name evidence="1" type="ORF">C5L36_MT00170</name>
</gene>
<dbReference type="VEuPathDB" id="FungiDB:C5L36_MT00170"/>
<accession>A0A2U9RAU9</accession>
<geneLocation type="mitochondrion" evidence="1"/>
<keyword evidence="2" id="KW-1185">Reference proteome</keyword>
<name>A0A2U9RAU9_PICKU</name>
<protein>
    <submittedName>
        <fullName evidence="1">NADH dehydrogenase subunit 4L</fullName>
    </submittedName>
</protein>
<keyword evidence="1" id="KW-0496">Mitochondrion</keyword>
<evidence type="ECO:0000313" key="1">
    <source>
        <dbReference type="EMBL" id="AWU78543.1"/>
    </source>
</evidence>
<proteinExistence type="predicted"/>
<organism evidence="1 2">
    <name type="scientific">Pichia kudriavzevii</name>
    <name type="common">Yeast</name>
    <name type="synonym">Issatchenkia orientalis</name>
    <dbReference type="NCBI Taxonomy" id="4909"/>
    <lineage>
        <taxon>Eukaryota</taxon>
        <taxon>Fungi</taxon>
        <taxon>Dikarya</taxon>
        <taxon>Ascomycota</taxon>
        <taxon>Saccharomycotina</taxon>
        <taxon>Pichiomycetes</taxon>
        <taxon>Pichiales</taxon>
        <taxon>Pichiaceae</taxon>
        <taxon>Pichia</taxon>
    </lineage>
</organism>
<reference evidence="1 2" key="1">
    <citation type="submission" date="2018-06" db="EMBL/GenBank/DDBJ databases">
        <title>Population genomics shows no distinction between pathogenic Candida krusei and environmental Pichia kudriavzevii: One species, four names.</title>
        <authorList>
            <person name="Douglass A.P."/>
            <person name="Offei B."/>
            <person name="Braun-Galleani S."/>
            <person name="Coughlan A.Y."/>
            <person name="Martos A."/>
            <person name="Ortiz-Merino R.A."/>
            <person name="Byrne K.P."/>
            <person name="Wolfe K.H."/>
        </authorList>
    </citation>
    <scope>NUCLEOTIDE SEQUENCE [LARGE SCALE GENOMIC DNA]</scope>
    <source>
        <strain evidence="1 2">CBS573</strain>
    </source>
</reference>